<name>A0ABD0QX10_CIRMR</name>
<reference evidence="2 3" key="1">
    <citation type="submission" date="2024-05" db="EMBL/GenBank/DDBJ databases">
        <title>Genome sequencing and assembly of Indian major carp, Cirrhinus mrigala (Hamilton, 1822).</title>
        <authorList>
            <person name="Mohindra V."/>
            <person name="Chowdhury L.M."/>
            <person name="Lal K."/>
            <person name="Jena J.K."/>
        </authorList>
    </citation>
    <scope>NUCLEOTIDE SEQUENCE [LARGE SCALE GENOMIC DNA]</scope>
    <source>
        <strain evidence="2">CM1030</strain>
        <tissue evidence="2">Blood</tissue>
    </source>
</reference>
<evidence type="ECO:0000259" key="1">
    <source>
        <dbReference type="PROSITE" id="PS50010"/>
    </source>
</evidence>
<proteinExistence type="predicted"/>
<organism evidence="2 3">
    <name type="scientific">Cirrhinus mrigala</name>
    <name type="common">Mrigala</name>
    <dbReference type="NCBI Taxonomy" id="683832"/>
    <lineage>
        <taxon>Eukaryota</taxon>
        <taxon>Metazoa</taxon>
        <taxon>Chordata</taxon>
        <taxon>Craniata</taxon>
        <taxon>Vertebrata</taxon>
        <taxon>Euteleostomi</taxon>
        <taxon>Actinopterygii</taxon>
        <taxon>Neopterygii</taxon>
        <taxon>Teleostei</taxon>
        <taxon>Ostariophysi</taxon>
        <taxon>Cypriniformes</taxon>
        <taxon>Cyprinidae</taxon>
        <taxon>Labeoninae</taxon>
        <taxon>Labeonini</taxon>
        <taxon>Cirrhinus</taxon>
    </lineage>
</organism>
<dbReference type="Gene3D" id="1.20.900.10">
    <property type="entry name" value="Dbl homology (DH) domain"/>
    <property type="match status" value="1"/>
</dbReference>
<dbReference type="InterPro" id="IPR035899">
    <property type="entry name" value="DBL_dom_sf"/>
</dbReference>
<gene>
    <name evidence="2" type="ORF">M9458_012903</name>
</gene>
<dbReference type="Proteomes" id="UP001529510">
    <property type="component" value="Unassembled WGS sequence"/>
</dbReference>
<sequence>KLQHIMEELLQTEREYVRALGYVVENYIPELERPDVPQDLRGQRGSIFGNLEKLRDFHQHHFLQELELCLREPFCVGRCFLKH</sequence>
<dbReference type="PANTHER" id="PTHR45845">
    <property type="entry name" value="RHO GUANINE NUCLEOTIDE EXCHANGE FACTOR-RELATED"/>
    <property type="match status" value="1"/>
</dbReference>
<dbReference type="InterPro" id="IPR052231">
    <property type="entry name" value="Rho_GEF_signaling-related"/>
</dbReference>
<dbReference type="PROSITE" id="PS50010">
    <property type="entry name" value="DH_2"/>
    <property type="match status" value="1"/>
</dbReference>
<keyword evidence="3" id="KW-1185">Reference proteome</keyword>
<dbReference type="AlphaFoldDB" id="A0ABD0QX10"/>
<dbReference type="EMBL" id="JAMKFB020000006">
    <property type="protein sequence ID" value="KAL0190205.1"/>
    <property type="molecule type" value="Genomic_DNA"/>
</dbReference>
<accession>A0ABD0QX10</accession>
<feature type="domain" description="DH" evidence="1">
    <location>
        <begin position="1"/>
        <end position="83"/>
    </location>
</feature>
<dbReference type="InterPro" id="IPR000219">
    <property type="entry name" value="DH_dom"/>
</dbReference>
<feature type="non-terminal residue" evidence="2">
    <location>
        <position position="83"/>
    </location>
</feature>
<dbReference type="Pfam" id="PF00621">
    <property type="entry name" value="RhoGEF"/>
    <property type="match status" value="1"/>
</dbReference>
<evidence type="ECO:0000313" key="3">
    <source>
        <dbReference type="Proteomes" id="UP001529510"/>
    </source>
</evidence>
<dbReference type="SUPFAM" id="SSF48065">
    <property type="entry name" value="DBL homology domain (DH-domain)"/>
    <property type="match status" value="1"/>
</dbReference>
<protein>
    <recommendedName>
        <fullName evidence="1">DH domain-containing protein</fullName>
    </recommendedName>
</protein>
<evidence type="ECO:0000313" key="2">
    <source>
        <dbReference type="EMBL" id="KAL0190205.1"/>
    </source>
</evidence>
<comment type="caution">
    <text evidence="2">The sequence shown here is derived from an EMBL/GenBank/DDBJ whole genome shotgun (WGS) entry which is preliminary data.</text>
</comment>
<dbReference type="PANTHER" id="PTHR45845:SF2">
    <property type="entry name" value="RIKEN CDNA D630003M21 GENE"/>
    <property type="match status" value="1"/>
</dbReference>
<feature type="non-terminal residue" evidence="2">
    <location>
        <position position="1"/>
    </location>
</feature>